<feature type="region of interest" description="Disordered" evidence="1">
    <location>
        <begin position="115"/>
        <end position="164"/>
    </location>
</feature>
<reference evidence="4 5" key="1">
    <citation type="submission" date="2018-07" db="EMBL/GenBank/DDBJ databases">
        <title>Genome sequencing of oomycete isolates from Chile give support for New Zealand origin for Phytophthora kernoviae and make available the first Nothophytophthora sp. genome.</title>
        <authorList>
            <person name="Studholme D.J."/>
            <person name="Sanfuentes E."/>
            <person name="Panda P."/>
            <person name="Hill R."/>
            <person name="Sambles C."/>
            <person name="Grant M."/>
            <person name="Williams N.M."/>
            <person name="Mcdougal R.L."/>
        </authorList>
    </citation>
    <scope>NUCLEOTIDE SEQUENCE [LARGE SCALE GENOMIC DNA]</scope>
    <source>
        <strain evidence="4">Chile6</strain>
    </source>
</reference>
<feature type="domain" description="Temptin Cys/Cys disulfide" evidence="3">
    <location>
        <begin position="192"/>
        <end position="283"/>
    </location>
</feature>
<feature type="compositionally biased region" description="Low complexity" evidence="1">
    <location>
        <begin position="134"/>
        <end position="157"/>
    </location>
</feature>
<dbReference type="PANTHER" id="PTHR34737">
    <property type="entry name" value="EF-HAND DOMAIN-CONTAINING PROTEIN"/>
    <property type="match status" value="1"/>
</dbReference>
<comment type="caution">
    <text evidence="4">The sequence shown here is derived from an EMBL/GenBank/DDBJ whole genome shotgun (WGS) entry which is preliminary data.</text>
</comment>
<proteinExistence type="predicted"/>
<feature type="chain" id="PRO_5017610214" description="Temptin Cys/Cys disulfide domain-containing protein" evidence="2">
    <location>
        <begin position="28"/>
        <end position="314"/>
    </location>
</feature>
<evidence type="ECO:0000256" key="1">
    <source>
        <dbReference type="SAM" id="MobiDB-lite"/>
    </source>
</evidence>
<accession>A0A3F2RRX5</accession>
<dbReference type="OrthoDB" id="129121at2759"/>
<gene>
    <name evidence="4" type="ORF">BBP00_00004356</name>
</gene>
<name>A0A3F2RRX5_9STRA</name>
<dbReference type="Proteomes" id="UP000277300">
    <property type="component" value="Unassembled WGS sequence"/>
</dbReference>
<organism evidence="4 5">
    <name type="scientific">Phytophthora kernoviae</name>
    <dbReference type="NCBI Taxonomy" id="325452"/>
    <lineage>
        <taxon>Eukaryota</taxon>
        <taxon>Sar</taxon>
        <taxon>Stramenopiles</taxon>
        <taxon>Oomycota</taxon>
        <taxon>Peronosporomycetes</taxon>
        <taxon>Peronosporales</taxon>
        <taxon>Peronosporaceae</taxon>
        <taxon>Phytophthora</taxon>
    </lineage>
</organism>
<protein>
    <recommendedName>
        <fullName evidence="3">Temptin Cys/Cys disulfide domain-containing protein</fullName>
    </recommendedName>
</protein>
<feature type="compositionally biased region" description="Polar residues" evidence="1">
    <location>
        <begin position="115"/>
        <end position="126"/>
    </location>
</feature>
<feature type="domain" description="Temptin Cys/Cys disulfide" evidence="3">
    <location>
        <begin position="26"/>
        <end position="118"/>
    </location>
</feature>
<dbReference type="PANTHER" id="PTHR34737:SF2">
    <property type="entry name" value="EF-HAND DOMAIN-CONTAINING PROTEIN"/>
    <property type="match status" value="1"/>
</dbReference>
<evidence type="ECO:0000259" key="3">
    <source>
        <dbReference type="Pfam" id="PF24784"/>
    </source>
</evidence>
<dbReference type="EMBL" id="MBDO02000105">
    <property type="protein sequence ID" value="RLN63042.1"/>
    <property type="molecule type" value="Genomic_DNA"/>
</dbReference>
<feature type="signal peptide" evidence="2">
    <location>
        <begin position="1"/>
        <end position="27"/>
    </location>
</feature>
<evidence type="ECO:0000313" key="4">
    <source>
        <dbReference type="EMBL" id="RLN63042.1"/>
    </source>
</evidence>
<evidence type="ECO:0000313" key="5">
    <source>
        <dbReference type="Proteomes" id="UP000277300"/>
    </source>
</evidence>
<keyword evidence="2" id="KW-0732">Signal</keyword>
<dbReference type="Pfam" id="PF24784">
    <property type="entry name" value="Temptin_C"/>
    <property type="match status" value="2"/>
</dbReference>
<sequence>MKCFTLGLPQLIATFAVATLLISETEASKKFVTRIPNGANVPNTPAIGHPDATGESSDTNAFGDAFEAAGKKWTKELCMADSDGDGQTNGQELGDPCCTWDQTANPVVLWTTGVSHPSDASKTSDPSLWANGCGSSTPSISSAPSSSSSQEAAISGSNTPSTYLQPVMKSSTALRLFGIMMGTALLVPGAEASFEFVAMLPNGGNVPDTPAIGHPDGTGESSATNAFGDAFSEAGNKWTKELCEADTDGDGQTNGQELGDPCCEWDMDTNSVVLWTEGVSHPDDATKTNFQLDRRQFNHDHSNGNFAQLEYPDY</sequence>
<dbReference type="InterPro" id="IPR057626">
    <property type="entry name" value="S-S_Temptin"/>
</dbReference>
<dbReference type="AlphaFoldDB" id="A0A3F2RRX5"/>
<evidence type="ECO:0000256" key="2">
    <source>
        <dbReference type="SAM" id="SignalP"/>
    </source>
</evidence>
<dbReference type="InterPro" id="IPR055313">
    <property type="entry name" value="Temptin-like"/>
</dbReference>